<gene>
    <name evidence="1" type="ORF">M0813_14522</name>
</gene>
<protein>
    <submittedName>
        <fullName evidence="1">Uncharacterized protein</fullName>
    </submittedName>
</protein>
<keyword evidence="2" id="KW-1185">Reference proteome</keyword>
<comment type="caution">
    <text evidence="1">The sequence shown here is derived from an EMBL/GenBank/DDBJ whole genome shotgun (WGS) entry which is preliminary data.</text>
</comment>
<reference evidence="1" key="1">
    <citation type="submission" date="2022-08" db="EMBL/GenBank/DDBJ databases">
        <title>Novel sulfate-reducing endosymbionts in the free-living metamonad Anaeramoeba.</title>
        <authorList>
            <person name="Jerlstrom-Hultqvist J."/>
            <person name="Cepicka I."/>
            <person name="Gallot-Lavallee L."/>
            <person name="Salas-Leiva D."/>
            <person name="Curtis B.A."/>
            <person name="Zahonova K."/>
            <person name="Pipaliya S."/>
            <person name="Dacks J."/>
            <person name="Roger A.J."/>
        </authorList>
    </citation>
    <scope>NUCLEOTIDE SEQUENCE</scope>
    <source>
        <strain evidence="1">Schooner1</strain>
    </source>
</reference>
<dbReference type="EMBL" id="JAOAOG010000048">
    <property type="protein sequence ID" value="KAJ6252140.1"/>
    <property type="molecule type" value="Genomic_DNA"/>
</dbReference>
<dbReference type="Proteomes" id="UP001150062">
    <property type="component" value="Unassembled WGS sequence"/>
</dbReference>
<name>A0ABQ8Z5J3_9EUKA</name>
<sequence length="149" mass="17987">MSDLKFQLYLEKIELTKQRIEKKSFVEKNAIQGLCLLGAKIDKLKGYLYFDQKQKRSNRKRFYRDFTKKKIHRNKNKKKKFTKTKKIVLELEKPIGQQGELIIKTTKQSPNRSYFACPSNYPFHLFEKQYHSNFLLIQKRIQKVIVRNI</sequence>
<proteinExistence type="predicted"/>
<accession>A0ABQ8Z5J3</accession>
<organism evidence="1 2">
    <name type="scientific">Anaeramoeba flamelloides</name>
    <dbReference type="NCBI Taxonomy" id="1746091"/>
    <lineage>
        <taxon>Eukaryota</taxon>
        <taxon>Metamonada</taxon>
        <taxon>Anaeramoebidae</taxon>
        <taxon>Anaeramoeba</taxon>
    </lineage>
</organism>
<evidence type="ECO:0000313" key="2">
    <source>
        <dbReference type="Proteomes" id="UP001150062"/>
    </source>
</evidence>
<evidence type="ECO:0000313" key="1">
    <source>
        <dbReference type="EMBL" id="KAJ6252140.1"/>
    </source>
</evidence>